<dbReference type="SUPFAM" id="SSF49785">
    <property type="entry name" value="Galactose-binding domain-like"/>
    <property type="match status" value="1"/>
</dbReference>
<feature type="compositionally biased region" description="Basic and acidic residues" evidence="1">
    <location>
        <begin position="167"/>
        <end position="182"/>
    </location>
</feature>
<gene>
    <name evidence="4" type="ORF">SAMN05192584_101402</name>
</gene>
<keyword evidence="5" id="KW-1185">Reference proteome</keyword>
<keyword evidence="2" id="KW-0472">Membrane</keyword>
<feature type="region of interest" description="Disordered" evidence="1">
    <location>
        <begin position="1"/>
        <end position="111"/>
    </location>
</feature>
<evidence type="ECO:0000256" key="2">
    <source>
        <dbReference type="SAM" id="Phobius"/>
    </source>
</evidence>
<evidence type="ECO:0000313" key="5">
    <source>
        <dbReference type="Proteomes" id="UP000198928"/>
    </source>
</evidence>
<dbReference type="PROSITE" id="PS51175">
    <property type="entry name" value="CBM6"/>
    <property type="match status" value="1"/>
</dbReference>
<dbReference type="Proteomes" id="UP000198928">
    <property type="component" value="Unassembled WGS sequence"/>
</dbReference>
<feature type="transmembrane region" description="Helical" evidence="2">
    <location>
        <begin position="115"/>
        <end position="136"/>
    </location>
</feature>
<name>A0A1I3UFB8_9ACTN</name>
<feature type="compositionally biased region" description="Low complexity" evidence="1">
    <location>
        <begin position="146"/>
        <end position="156"/>
    </location>
</feature>
<dbReference type="Gene3D" id="2.60.120.260">
    <property type="entry name" value="Galactose-binding domain-like"/>
    <property type="match status" value="1"/>
</dbReference>
<reference evidence="5" key="1">
    <citation type="submission" date="2016-10" db="EMBL/GenBank/DDBJ databases">
        <authorList>
            <person name="Varghese N."/>
            <person name="Submissions S."/>
        </authorList>
    </citation>
    <scope>NUCLEOTIDE SEQUENCE [LARGE SCALE GENOMIC DNA]</scope>
    <source>
        <strain evidence="5">PL19</strain>
    </source>
</reference>
<dbReference type="AlphaFoldDB" id="A0A1I3UFB8"/>
<dbReference type="InterPro" id="IPR005084">
    <property type="entry name" value="CBM6"/>
</dbReference>
<sequence>MTAGNNGSGTPENDDPFAYLYRSEGGTGGDTGAAASQPGVPRTSYNHVRAVGERRYGGQQGQQQAPPQQPQQQAHQPSAHYAAPETVPGGRAAARREAAASGPAGRGRGRNHNGLLVGALAVVAAVVLGVGAAVFFSDGDDANANQTGGTQAATSGAGEGESGGGDGDDRDKDAEKNKEKKPGPLPSEDAASLQLGGGATTDKTVQGAESRSGAYVTGLDKPGASATWTFEVPEDGKYTLFVGYGVPGKDADSTLAVNGTPHKGGLNMKNFAKAGEGEWEKGWTRTFAWVNLNEGTNTVRISCEEGNQCGFALDRVWLKEGHVRG</sequence>
<feature type="compositionally biased region" description="Low complexity" evidence="1">
    <location>
        <begin position="61"/>
        <end position="92"/>
    </location>
</feature>
<accession>A0A1I3UFB8</accession>
<dbReference type="RefSeq" id="WP_093847047.1">
    <property type="nucleotide sequence ID" value="NZ_FOSG01000001.1"/>
</dbReference>
<proteinExistence type="predicted"/>
<feature type="region of interest" description="Disordered" evidence="1">
    <location>
        <begin position="146"/>
        <end position="218"/>
    </location>
</feature>
<feature type="compositionally biased region" description="Polar residues" evidence="1">
    <location>
        <begin position="1"/>
        <end position="11"/>
    </location>
</feature>
<dbReference type="OrthoDB" id="190883at2"/>
<dbReference type="GO" id="GO:0030246">
    <property type="term" value="F:carbohydrate binding"/>
    <property type="evidence" value="ECO:0007669"/>
    <property type="project" value="InterPro"/>
</dbReference>
<dbReference type="EMBL" id="FOSG01000001">
    <property type="protein sequence ID" value="SFJ80501.1"/>
    <property type="molecule type" value="Genomic_DNA"/>
</dbReference>
<organism evidence="4 5">
    <name type="scientific">Streptomyces pini</name>
    <dbReference type="NCBI Taxonomy" id="1520580"/>
    <lineage>
        <taxon>Bacteria</taxon>
        <taxon>Bacillati</taxon>
        <taxon>Actinomycetota</taxon>
        <taxon>Actinomycetes</taxon>
        <taxon>Kitasatosporales</taxon>
        <taxon>Streptomycetaceae</taxon>
        <taxon>Streptomyces</taxon>
    </lineage>
</organism>
<evidence type="ECO:0000313" key="4">
    <source>
        <dbReference type="EMBL" id="SFJ80501.1"/>
    </source>
</evidence>
<dbReference type="InterPro" id="IPR008979">
    <property type="entry name" value="Galactose-bd-like_sf"/>
</dbReference>
<feature type="domain" description="CBM6" evidence="3">
    <location>
        <begin position="185"/>
        <end position="319"/>
    </location>
</feature>
<keyword evidence="2" id="KW-1133">Transmembrane helix</keyword>
<evidence type="ECO:0000259" key="3">
    <source>
        <dbReference type="PROSITE" id="PS51175"/>
    </source>
</evidence>
<keyword evidence="2" id="KW-0812">Transmembrane</keyword>
<evidence type="ECO:0000256" key="1">
    <source>
        <dbReference type="SAM" id="MobiDB-lite"/>
    </source>
</evidence>
<protein>
    <recommendedName>
        <fullName evidence="3">CBM6 domain-containing protein</fullName>
    </recommendedName>
</protein>